<keyword evidence="2" id="KW-0812">Transmembrane</keyword>
<evidence type="ECO:0000313" key="4">
    <source>
        <dbReference type="EMBL" id="CAL5983376.1"/>
    </source>
</evidence>
<dbReference type="EMBL" id="CAXDID020000015">
    <property type="protein sequence ID" value="CAL5983376.1"/>
    <property type="molecule type" value="Genomic_DNA"/>
</dbReference>
<protein>
    <submittedName>
        <fullName evidence="3">Regulator of chromosome condensation 1/beta-lactamase-inhibitor protein II</fullName>
    </submittedName>
    <submittedName>
        <fullName evidence="4">Regulator_of chromosome condensation 1/beta-lactamase-inhibitor protein II</fullName>
    </submittedName>
</protein>
<dbReference type="InterPro" id="IPR009091">
    <property type="entry name" value="RCC1/BLIP-II"/>
</dbReference>
<gene>
    <name evidence="3" type="ORF">HINF_LOCUS64498</name>
    <name evidence="4" type="ORF">HINF_LOCUS7599</name>
</gene>
<reference evidence="4 5" key="2">
    <citation type="submission" date="2024-07" db="EMBL/GenBank/DDBJ databases">
        <authorList>
            <person name="Akdeniz Z."/>
        </authorList>
    </citation>
    <scope>NUCLEOTIDE SEQUENCE [LARGE SCALE GENOMIC DNA]</scope>
</reference>
<dbReference type="Proteomes" id="UP001642409">
    <property type="component" value="Unassembled WGS sequence"/>
</dbReference>
<feature type="region of interest" description="Disordered" evidence="1">
    <location>
        <begin position="455"/>
        <end position="489"/>
    </location>
</feature>
<reference evidence="3" key="1">
    <citation type="submission" date="2023-06" db="EMBL/GenBank/DDBJ databases">
        <authorList>
            <person name="Kurt Z."/>
        </authorList>
    </citation>
    <scope>NUCLEOTIDE SEQUENCE</scope>
</reference>
<evidence type="ECO:0000313" key="5">
    <source>
        <dbReference type="Proteomes" id="UP001642409"/>
    </source>
</evidence>
<dbReference type="SUPFAM" id="SSF50985">
    <property type="entry name" value="RCC1/BLIP-II"/>
    <property type="match status" value="1"/>
</dbReference>
<name>A0AA86RL68_9EUKA</name>
<feature type="compositionally biased region" description="Basic residues" evidence="1">
    <location>
        <begin position="455"/>
        <end position="466"/>
    </location>
</feature>
<feature type="transmembrane region" description="Helical" evidence="2">
    <location>
        <begin position="422"/>
        <end position="447"/>
    </location>
</feature>
<keyword evidence="2" id="KW-1133">Transmembrane helix</keyword>
<evidence type="ECO:0000256" key="1">
    <source>
        <dbReference type="SAM" id="MobiDB-lite"/>
    </source>
</evidence>
<accession>A0AA86RL68</accession>
<organism evidence="3">
    <name type="scientific">Hexamita inflata</name>
    <dbReference type="NCBI Taxonomy" id="28002"/>
    <lineage>
        <taxon>Eukaryota</taxon>
        <taxon>Metamonada</taxon>
        <taxon>Diplomonadida</taxon>
        <taxon>Hexamitidae</taxon>
        <taxon>Hexamitinae</taxon>
        <taxon>Hexamita</taxon>
    </lineage>
</organism>
<dbReference type="EMBL" id="CATOUU010001174">
    <property type="protein sequence ID" value="CAI9976853.1"/>
    <property type="molecule type" value="Genomic_DNA"/>
</dbReference>
<comment type="caution">
    <text evidence="3">The sequence shown here is derived from an EMBL/GenBank/DDBJ whole genome shotgun (WGS) entry which is preliminary data.</text>
</comment>
<evidence type="ECO:0000313" key="3">
    <source>
        <dbReference type="EMBL" id="CAI9976853.1"/>
    </source>
</evidence>
<evidence type="ECO:0000256" key="2">
    <source>
        <dbReference type="SAM" id="Phobius"/>
    </source>
</evidence>
<keyword evidence="2" id="KW-0472">Membrane</keyword>
<sequence>MIGIITFQSAFVHQYEYPYGTLMTQISNTSNITDVIDCGGVIYQLLENGTLQAKGTQPSLFGNKAQYDFIDIHIYNVTQLYCCYGNQLWYVTTAGQVFQEELTDDNITIFTHYNTDGMPASGVRFIAGDTTKFALTNNGIMYYGDELDGNFCGQTNDFIWQYMNFPTKLISSEINRLELSENNQFLFIYMKNGDLYAIGNNTKGVLAPADTSCQRLLQKDVQNVQIGWSHSLGKQAAYYLINSSLYVYDSRNIKLFQNVSDFSINSSSINSFESQPQTTFLLTNNSLTTIRESIDRYMNGTDFYCSITQNDPKCDQQLAGSVQCSTINDSFCYIQNCYKNEESADTDCLEEKCAEGNVTCWAILCMNADRFDNYLKQCSYNYANRTYMDILMNASQYQFKNGFIISRIHQEVEVNKSIFTTWPVVGMTVAGCAVVFTIFGISIFMCVKCSVLKKQKPAEKTKKKTNKQSIADQNAPGYTDEGAQHKGKQ</sequence>
<dbReference type="AlphaFoldDB" id="A0AA86RL68"/>
<proteinExistence type="predicted"/>
<keyword evidence="5" id="KW-1185">Reference proteome</keyword>